<dbReference type="Proteomes" id="UP001219568">
    <property type="component" value="Unassembled WGS sequence"/>
</dbReference>
<feature type="domain" description="Thioester reductase (TE)" evidence="5">
    <location>
        <begin position="663"/>
        <end position="904"/>
    </location>
</feature>
<dbReference type="InterPro" id="IPR051414">
    <property type="entry name" value="Adenylate-forming_Reductase"/>
</dbReference>
<keyword evidence="1" id="KW-0596">Phosphopantetheine</keyword>
<dbReference type="Pfam" id="PF07993">
    <property type="entry name" value="NAD_binding_4"/>
    <property type="match status" value="1"/>
</dbReference>
<dbReference type="PANTHER" id="PTHR43439:SF2">
    <property type="entry name" value="ENZYME, PUTATIVE (JCVI)-RELATED"/>
    <property type="match status" value="1"/>
</dbReference>
<evidence type="ECO:0000313" key="6">
    <source>
        <dbReference type="EMBL" id="KAJ6057157.1"/>
    </source>
</evidence>
<reference evidence="6" key="1">
    <citation type="journal article" date="2023" name="IMA Fungus">
        <title>Comparative genomic study of the Penicillium genus elucidates a diverse pangenome and 15 lateral gene transfer events.</title>
        <authorList>
            <person name="Petersen C."/>
            <person name="Sorensen T."/>
            <person name="Nielsen M.R."/>
            <person name="Sondergaard T.E."/>
            <person name="Sorensen J.L."/>
            <person name="Fitzpatrick D.A."/>
            <person name="Frisvad J.C."/>
            <person name="Nielsen K.L."/>
        </authorList>
    </citation>
    <scope>NUCLEOTIDE SEQUENCE</scope>
    <source>
        <strain evidence="6">IBT 15450</strain>
    </source>
</reference>
<reference evidence="6" key="2">
    <citation type="submission" date="2023-01" db="EMBL/GenBank/DDBJ databases">
        <authorList>
            <person name="Petersen C."/>
        </authorList>
    </citation>
    <scope>NUCLEOTIDE SEQUENCE</scope>
    <source>
        <strain evidence="6">IBT 15450</strain>
    </source>
</reference>
<keyword evidence="2" id="KW-0597">Phosphoprotein</keyword>
<dbReference type="InterPro" id="IPR013120">
    <property type="entry name" value="FAR_NAD-bd"/>
</dbReference>
<accession>A0AAD6IMJ2</accession>
<evidence type="ECO:0000256" key="1">
    <source>
        <dbReference type="ARBA" id="ARBA00022450"/>
    </source>
</evidence>
<evidence type="ECO:0000259" key="4">
    <source>
        <dbReference type="Pfam" id="PF00550"/>
    </source>
</evidence>
<dbReference type="Gene3D" id="3.40.50.12780">
    <property type="entry name" value="N-terminal domain of ligase-like"/>
    <property type="match status" value="1"/>
</dbReference>
<dbReference type="InterPro" id="IPR020845">
    <property type="entry name" value="AMP-binding_CS"/>
</dbReference>
<feature type="domain" description="Carrier" evidence="4">
    <location>
        <begin position="531"/>
        <end position="593"/>
    </location>
</feature>
<proteinExistence type="predicted"/>
<dbReference type="InterPro" id="IPR000873">
    <property type="entry name" value="AMP-dep_synth/lig_dom"/>
</dbReference>
<dbReference type="Pfam" id="PF00550">
    <property type="entry name" value="PP-binding"/>
    <property type="match status" value="1"/>
</dbReference>
<dbReference type="InterPro" id="IPR009081">
    <property type="entry name" value="PP-bd_ACP"/>
</dbReference>
<dbReference type="Pfam" id="PF00501">
    <property type="entry name" value="AMP-binding"/>
    <property type="match status" value="1"/>
</dbReference>
<feature type="domain" description="AMP-dependent synthetase/ligase" evidence="3">
    <location>
        <begin position="114"/>
        <end position="320"/>
    </location>
</feature>
<dbReference type="SUPFAM" id="SSF51735">
    <property type="entry name" value="NAD(P)-binding Rossmann-fold domains"/>
    <property type="match status" value="1"/>
</dbReference>
<sequence>MTFLPKVRGVLLPRAVDDLALTSASGIFCVHPISSDISEGWQSITFKRLAGAVNGLAWWIEKNIGQSKSFEAFFPSPRNTKEATWGLLNDTACSKLIFSPERRKEATDIVAGRAGMKMWEIQPLWELLHSEATRFPFEKEFEDAEHDTAMIIHSSGTTGTPKQVPLTNGYVSVLNNIANLPTPPGRTNIMPGSVGGGGSILSMSPFYHMMGLYMFTESIFHATPFIQFPDRPMTTDLFCQVVKATRPVNAMLPPSIIEELSSSEAGLKSLQQLRTVIFSGAPLSSTVGSRLASKIQLRSFLGSSEAGVIPALVPTEDREWEYFEWNPAYGAQMIPVAIGLYELMICRPGDGNRDLHGIFHVFPDRYNYNTNDVFSPHPTKPGLWRFQGRLDDVLVLSNGEKFNPTLMEKTIEGHEFVSRAIVVGHGRFQAALLVEPRWDQLGETLESSIIDKIWPVVEKANRLAPGHGKIFRSKVGLASKAKQFKTSPKGSISRRKIIADYAQEIDELYARPDMEIVGALPSNASLMDFSDYIRQVLSSLLHRDDISDTVDLSLQGLDSLQSLRLVKILQGALRSHNPASHFEAITSQRLYSYHNVVELSNFMYSLATGSDVGAETGPVLDQARSNKFSASVKRFTASFPETLSQNMNGTTTKGPYEGQTVLLTGSTGWLGTYLLSGLLGDPEIHQIICLNRSEDALLKQRKSFEEKGLYITPSAWSKVRFLRFQLGYEHLGLATALYDELKQSVDTIFHCAWNVNFNRSLADFEEVEIKGLSQLLALGIECRHQTNFHFISSISTVGRWGAKYDLDVAVPETIVEDAALVPYQGYAEAKHVAERVCAAASSRSGLHVTIYRVGQLGGPTTEKGVWNKEEWLPSLIATAKTIGQIPRTLGQVPINWIPVDTLTKIVLEIADSRKADQSQTGAALFNLVNPTVIPWESLVPTIQKRFQVDTVDDNTWLASLDAIEDLSESDIENKPALKILDVYRRLFATNTYPKFGIRTDKGQEASSSMRHLGPVNEHLMNLWLDQWGL</sequence>
<evidence type="ECO:0000256" key="2">
    <source>
        <dbReference type="ARBA" id="ARBA00022553"/>
    </source>
</evidence>
<name>A0AAD6IMJ2_PENCN</name>
<evidence type="ECO:0000259" key="5">
    <source>
        <dbReference type="Pfam" id="PF07993"/>
    </source>
</evidence>
<dbReference type="InterPro" id="IPR042099">
    <property type="entry name" value="ANL_N_sf"/>
</dbReference>
<evidence type="ECO:0000259" key="3">
    <source>
        <dbReference type="Pfam" id="PF00501"/>
    </source>
</evidence>
<dbReference type="Pfam" id="PF23562">
    <property type="entry name" value="AMP-binding_C_3"/>
    <property type="match status" value="1"/>
</dbReference>
<gene>
    <name evidence="6" type="ORF">N7460_000431</name>
</gene>
<evidence type="ECO:0000313" key="7">
    <source>
        <dbReference type="Proteomes" id="UP001219568"/>
    </source>
</evidence>
<dbReference type="Gene3D" id="3.40.50.720">
    <property type="entry name" value="NAD(P)-binding Rossmann-like Domain"/>
    <property type="match status" value="1"/>
</dbReference>
<evidence type="ECO:0008006" key="8">
    <source>
        <dbReference type="Google" id="ProtNLM"/>
    </source>
</evidence>
<dbReference type="EMBL" id="JAQJZL010000001">
    <property type="protein sequence ID" value="KAJ6057157.1"/>
    <property type="molecule type" value="Genomic_DNA"/>
</dbReference>
<dbReference type="PANTHER" id="PTHR43439">
    <property type="entry name" value="PHENYLACETATE-COENZYME A LIGASE"/>
    <property type="match status" value="1"/>
</dbReference>
<dbReference type="AlphaFoldDB" id="A0AAD6IMJ2"/>
<keyword evidence="7" id="KW-1185">Reference proteome</keyword>
<comment type="caution">
    <text evidence="6">The sequence shown here is derived from an EMBL/GenBank/DDBJ whole genome shotgun (WGS) entry which is preliminary data.</text>
</comment>
<dbReference type="SUPFAM" id="SSF56801">
    <property type="entry name" value="Acetyl-CoA synthetase-like"/>
    <property type="match status" value="1"/>
</dbReference>
<dbReference type="PROSITE" id="PS00455">
    <property type="entry name" value="AMP_BINDING"/>
    <property type="match status" value="1"/>
</dbReference>
<organism evidence="6 7">
    <name type="scientific">Penicillium canescens</name>
    <dbReference type="NCBI Taxonomy" id="5083"/>
    <lineage>
        <taxon>Eukaryota</taxon>
        <taxon>Fungi</taxon>
        <taxon>Dikarya</taxon>
        <taxon>Ascomycota</taxon>
        <taxon>Pezizomycotina</taxon>
        <taxon>Eurotiomycetes</taxon>
        <taxon>Eurotiomycetidae</taxon>
        <taxon>Eurotiales</taxon>
        <taxon>Aspergillaceae</taxon>
        <taxon>Penicillium</taxon>
    </lineage>
</organism>
<protein>
    <recommendedName>
        <fullName evidence="8">Carrier domain-containing protein</fullName>
    </recommendedName>
</protein>
<dbReference type="InterPro" id="IPR036291">
    <property type="entry name" value="NAD(P)-bd_dom_sf"/>
</dbReference>